<dbReference type="PROSITE" id="PS50110">
    <property type="entry name" value="RESPONSE_REGULATORY"/>
    <property type="match status" value="1"/>
</dbReference>
<dbReference type="InterPro" id="IPR009875">
    <property type="entry name" value="PilZ_domain"/>
</dbReference>
<dbReference type="SUPFAM" id="SSF141371">
    <property type="entry name" value="PilZ domain-like"/>
    <property type="match status" value="1"/>
</dbReference>
<feature type="domain" description="Response regulatory" evidence="3">
    <location>
        <begin position="5"/>
        <end position="121"/>
    </location>
</feature>
<dbReference type="Pfam" id="PF07238">
    <property type="entry name" value="PilZ"/>
    <property type="match status" value="1"/>
</dbReference>
<dbReference type="Pfam" id="PF00072">
    <property type="entry name" value="Response_reg"/>
    <property type="match status" value="1"/>
</dbReference>
<comment type="caution">
    <text evidence="4">The sequence shown here is derived from an EMBL/GenBank/DDBJ whole genome shotgun (WGS) entry which is preliminary data.</text>
</comment>
<dbReference type="InterPro" id="IPR050595">
    <property type="entry name" value="Bact_response_regulator"/>
</dbReference>
<name>A0A6V8MMQ9_9BACT</name>
<dbReference type="InterPro" id="IPR011006">
    <property type="entry name" value="CheY-like_superfamily"/>
</dbReference>
<dbReference type="Gene3D" id="2.40.10.220">
    <property type="entry name" value="predicted glycosyltransferase like domains"/>
    <property type="match status" value="1"/>
</dbReference>
<dbReference type="AlphaFoldDB" id="A0A6V8MMQ9"/>
<accession>A0A6V8MMQ9</accession>
<evidence type="ECO:0000313" key="4">
    <source>
        <dbReference type="EMBL" id="GFO61315.1"/>
    </source>
</evidence>
<dbReference type="EMBL" id="BLXX01000013">
    <property type="protein sequence ID" value="GFO61315.1"/>
    <property type="molecule type" value="Genomic_DNA"/>
</dbReference>
<gene>
    <name evidence="4" type="ORF">GMST_36400</name>
</gene>
<proteinExistence type="predicted"/>
<keyword evidence="5" id="KW-1185">Reference proteome</keyword>
<dbReference type="Gene3D" id="3.40.50.2300">
    <property type="match status" value="1"/>
</dbReference>
<dbReference type="GO" id="GO:0000160">
    <property type="term" value="P:phosphorelay signal transduction system"/>
    <property type="evidence" value="ECO:0007669"/>
    <property type="project" value="InterPro"/>
</dbReference>
<dbReference type="GO" id="GO:0035438">
    <property type="term" value="F:cyclic-di-GMP binding"/>
    <property type="evidence" value="ECO:0007669"/>
    <property type="project" value="InterPro"/>
</dbReference>
<dbReference type="PANTHER" id="PTHR44591">
    <property type="entry name" value="STRESS RESPONSE REGULATOR PROTEIN 1"/>
    <property type="match status" value="1"/>
</dbReference>
<keyword evidence="1 2" id="KW-0597">Phosphoprotein</keyword>
<dbReference type="RefSeq" id="WP_183356112.1">
    <property type="nucleotide sequence ID" value="NZ_BLXX01000013.1"/>
</dbReference>
<organism evidence="4 5">
    <name type="scientific">Geomonas silvestris</name>
    <dbReference type="NCBI Taxonomy" id="2740184"/>
    <lineage>
        <taxon>Bacteria</taxon>
        <taxon>Pseudomonadati</taxon>
        <taxon>Thermodesulfobacteriota</taxon>
        <taxon>Desulfuromonadia</taxon>
        <taxon>Geobacterales</taxon>
        <taxon>Geobacteraceae</taxon>
        <taxon>Geomonas</taxon>
    </lineage>
</organism>
<evidence type="ECO:0000256" key="1">
    <source>
        <dbReference type="ARBA" id="ARBA00022553"/>
    </source>
</evidence>
<evidence type="ECO:0000256" key="2">
    <source>
        <dbReference type="PROSITE-ProRule" id="PRU00169"/>
    </source>
</evidence>
<evidence type="ECO:0000313" key="5">
    <source>
        <dbReference type="Proteomes" id="UP000556026"/>
    </source>
</evidence>
<dbReference type="PANTHER" id="PTHR44591:SF20">
    <property type="entry name" value="PROTEIN PILH"/>
    <property type="match status" value="1"/>
</dbReference>
<dbReference type="InterPro" id="IPR001789">
    <property type="entry name" value="Sig_transdc_resp-reg_receiver"/>
</dbReference>
<reference evidence="5" key="1">
    <citation type="submission" date="2020-06" db="EMBL/GenBank/DDBJ databases">
        <title>Draft genomic sequence of Geomonas sp. Red330.</title>
        <authorList>
            <person name="Itoh H."/>
            <person name="Zhenxing X."/>
            <person name="Ushijima N."/>
            <person name="Masuda Y."/>
            <person name="Shiratori Y."/>
            <person name="Senoo K."/>
        </authorList>
    </citation>
    <scope>NUCLEOTIDE SEQUENCE [LARGE SCALE GENOMIC DNA]</scope>
    <source>
        <strain evidence="5">Red330</strain>
    </source>
</reference>
<sequence>MAKPKILLVDDTKLVLELEKSFLKLSHVEVLTALNGALALEMIRKDPPDLIFLDMNMPVMDGCECCQELKADPFLSSIPVIMVTTAGREGDRERAGQAGCDDFITKPIDRREFLEKARRYTDAVDRREERVPCQFPALFAFAGSSVGGNVMDISDGGVFVASHEPVREEQLIKLALYLPESKMVLRELSARIAWVNEDGNRVNPGLPPGFGVEFLDVDEELRETLKIVVDETLGEAGERH</sequence>
<dbReference type="SUPFAM" id="SSF52172">
    <property type="entry name" value="CheY-like"/>
    <property type="match status" value="1"/>
</dbReference>
<dbReference type="Proteomes" id="UP000556026">
    <property type="component" value="Unassembled WGS sequence"/>
</dbReference>
<feature type="modified residue" description="4-aspartylphosphate" evidence="2">
    <location>
        <position position="54"/>
    </location>
</feature>
<protein>
    <submittedName>
        <fullName evidence="4">Two-component system response regulator</fullName>
    </submittedName>
</protein>
<dbReference type="SMART" id="SM00448">
    <property type="entry name" value="REC"/>
    <property type="match status" value="1"/>
</dbReference>
<evidence type="ECO:0000259" key="3">
    <source>
        <dbReference type="PROSITE" id="PS50110"/>
    </source>
</evidence>